<evidence type="ECO:0000313" key="5">
    <source>
        <dbReference type="Proteomes" id="UP000262901"/>
    </source>
</evidence>
<reference evidence="2 6" key="1">
    <citation type="submission" date="2018-08" db="EMBL/GenBank/DDBJ databases">
        <title>Draft genome of Streptococcus sp .nov. Z2.</title>
        <authorList>
            <person name="Tian Z."/>
        </authorList>
    </citation>
    <scope>NUCLEOTIDE SEQUENCE [LARGE SCALE GENOMIC DNA]</scope>
    <source>
        <strain evidence="2 6">Z2</strain>
    </source>
</reference>
<sequence>MDVKQLQENLLTFIDDSKRAAVALKALEDASYEGDDQIGLLKNYIKYLEYDKLNEILREVTKG</sequence>
<dbReference type="RefSeq" id="WP_116878141.1">
    <property type="nucleotide sequence ID" value="NZ_CP031733.1"/>
</dbReference>
<protein>
    <submittedName>
        <fullName evidence="3">Uncharacterized protein</fullName>
    </submittedName>
</protein>
<dbReference type="Proteomes" id="UP000246115">
    <property type="component" value="Chromosome"/>
</dbReference>
<dbReference type="AlphaFoldDB" id="A0A372KLN1"/>
<accession>A0A372KLN1</accession>
<evidence type="ECO:0000313" key="6">
    <source>
        <dbReference type="Proteomes" id="UP000264056"/>
    </source>
</evidence>
<dbReference type="KEGG" id="schj:DDV21_010365"/>
<gene>
    <name evidence="1" type="ORF">DDV21_010365</name>
    <name evidence="2" type="ORF">DDV22_05135</name>
    <name evidence="3" type="ORF">DDV23_05645</name>
</gene>
<evidence type="ECO:0000313" key="2">
    <source>
        <dbReference type="EMBL" id="RFU51093.1"/>
    </source>
</evidence>
<proteinExistence type="predicted"/>
<dbReference type="EMBL" id="QVQY01000010">
    <property type="protein sequence ID" value="RFU51093.1"/>
    <property type="molecule type" value="Genomic_DNA"/>
</dbReference>
<keyword evidence="6" id="KW-1185">Reference proteome</keyword>
<evidence type="ECO:0000313" key="4">
    <source>
        <dbReference type="Proteomes" id="UP000246115"/>
    </source>
</evidence>
<dbReference type="EMBL" id="QVQZ01000010">
    <property type="protein sequence ID" value="RFU53191.1"/>
    <property type="molecule type" value="Genomic_DNA"/>
</dbReference>
<name>A0A372KLN1_9STRE</name>
<dbReference type="Proteomes" id="UP000262901">
    <property type="component" value="Unassembled WGS sequence"/>
</dbReference>
<dbReference type="EMBL" id="CP031733">
    <property type="protein sequence ID" value="AXQ79449.1"/>
    <property type="molecule type" value="Genomic_DNA"/>
</dbReference>
<reference evidence="4" key="3">
    <citation type="submission" date="2018-08" db="EMBL/GenBank/DDBJ databases">
        <title>Streptococcus chenjunshii sp. nov., isolated from stools sample of the Tibetan antelope in the Qinghai-Tibet plateau, China.</title>
        <authorList>
            <person name="Tian Z."/>
        </authorList>
    </citation>
    <scope>NUCLEOTIDE SEQUENCE [LARGE SCALE GENOMIC DNA]</scope>
    <source>
        <strain evidence="4">Z15</strain>
    </source>
</reference>
<organism evidence="3 5">
    <name type="scientific">Streptococcus chenjunshii</name>
    <dbReference type="NCBI Taxonomy" id="2173853"/>
    <lineage>
        <taxon>Bacteria</taxon>
        <taxon>Bacillati</taxon>
        <taxon>Bacillota</taxon>
        <taxon>Bacilli</taxon>
        <taxon>Lactobacillales</taxon>
        <taxon>Streptococcaceae</taxon>
        <taxon>Streptococcus</taxon>
    </lineage>
</organism>
<dbReference type="Proteomes" id="UP000264056">
    <property type="component" value="Unassembled WGS sequence"/>
</dbReference>
<accession>A0A346NEK4</accession>
<evidence type="ECO:0000313" key="1">
    <source>
        <dbReference type="EMBL" id="AXQ79449.1"/>
    </source>
</evidence>
<reference evidence="3 5" key="2">
    <citation type="submission" date="2018-08" db="EMBL/GenBank/DDBJ databases">
        <title>Draft genome of Streptococcus sp. nov. Z1.</title>
        <authorList>
            <person name="Tian Z."/>
        </authorList>
    </citation>
    <scope>NUCLEOTIDE SEQUENCE [LARGE SCALE GENOMIC DNA]</scope>
    <source>
        <strain evidence="3">Z1</strain>
        <strain evidence="5">Z1(2018)</strain>
    </source>
</reference>
<reference evidence="1" key="4">
    <citation type="journal article" date="2019" name="Int. J. Syst. Evol. Microbiol.">
        <title>Streptococcus chenjunshii sp. nov. isolated from feces of Tibetan antelopes.</title>
        <authorList>
            <person name="Tian Z."/>
            <person name="Lu S."/>
            <person name="Jin D."/>
            <person name="Yang J."/>
            <person name="Pu J."/>
            <person name="Lai X.H."/>
            <person name="Bai X.N."/>
            <person name="Wu X.M."/>
            <person name="Li J."/>
            <person name="Wang S."/>
            <person name="Xu J."/>
        </authorList>
    </citation>
    <scope>NUCLEOTIDE SEQUENCE</scope>
    <source>
        <strain evidence="1">Z15</strain>
    </source>
</reference>
<evidence type="ECO:0000313" key="3">
    <source>
        <dbReference type="EMBL" id="RFU53191.1"/>
    </source>
</evidence>